<evidence type="ECO:0000313" key="2">
    <source>
        <dbReference type="EMBL" id="SLN61334.1"/>
    </source>
</evidence>
<dbReference type="Proteomes" id="UP000193495">
    <property type="component" value="Unassembled WGS sequence"/>
</dbReference>
<dbReference type="Proteomes" id="UP000240624">
    <property type="component" value="Unassembled WGS sequence"/>
</dbReference>
<evidence type="ECO:0000313" key="1">
    <source>
        <dbReference type="EMBL" id="PSK82942.1"/>
    </source>
</evidence>
<gene>
    <name evidence="1" type="ORF">CLV79_11159</name>
    <name evidence="2" type="ORF">LOS8367_02956</name>
</gene>
<keyword evidence="4" id="KW-1185">Reference proteome</keyword>
<reference evidence="1 4" key="2">
    <citation type="submission" date="2018-03" db="EMBL/GenBank/DDBJ databases">
        <title>Genomic Encyclopedia of Archaeal and Bacterial Type Strains, Phase II (KMG-II): from individual species to whole genera.</title>
        <authorList>
            <person name="Goeker M."/>
        </authorList>
    </citation>
    <scope>NUCLEOTIDE SEQUENCE [LARGE SCALE GENOMIC DNA]</scope>
    <source>
        <strain evidence="1 4">DSM 29956</strain>
    </source>
</reference>
<organism evidence="2 3">
    <name type="scientific">Limimaricola soesokkakensis</name>
    <dbReference type="NCBI Taxonomy" id="1343159"/>
    <lineage>
        <taxon>Bacteria</taxon>
        <taxon>Pseudomonadati</taxon>
        <taxon>Pseudomonadota</taxon>
        <taxon>Alphaproteobacteria</taxon>
        <taxon>Rhodobacterales</taxon>
        <taxon>Paracoccaceae</taxon>
        <taxon>Limimaricola</taxon>
    </lineage>
</organism>
<proteinExistence type="predicted"/>
<dbReference type="EMBL" id="FWFY01000010">
    <property type="protein sequence ID" value="SLN61334.1"/>
    <property type="molecule type" value="Genomic_DNA"/>
</dbReference>
<evidence type="ECO:0000313" key="3">
    <source>
        <dbReference type="Proteomes" id="UP000193495"/>
    </source>
</evidence>
<evidence type="ECO:0000313" key="4">
    <source>
        <dbReference type="Proteomes" id="UP000240624"/>
    </source>
</evidence>
<name>A0A1X6ZU31_9RHOB</name>
<accession>A0A1X6ZU31</accession>
<protein>
    <submittedName>
        <fullName evidence="1">Uncharacterized protein DUF1499</fullName>
    </submittedName>
</protein>
<dbReference type="Pfam" id="PF07386">
    <property type="entry name" value="DUF1499"/>
    <property type="match status" value="1"/>
</dbReference>
<reference evidence="2 3" key="1">
    <citation type="submission" date="2017-03" db="EMBL/GenBank/DDBJ databases">
        <authorList>
            <person name="Afonso C.L."/>
            <person name="Miller P.J."/>
            <person name="Scott M.A."/>
            <person name="Spackman E."/>
            <person name="Goraichik I."/>
            <person name="Dimitrov K.M."/>
            <person name="Suarez D.L."/>
            <person name="Swayne D.E."/>
        </authorList>
    </citation>
    <scope>NUCLEOTIDE SEQUENCE [LARGE SCALE GENOMIC DNA]</scope>
    <source>
        <strain evidence="2 3">CECT 8367</strain>
    </source>
</reference>
<dbReference type="AlphaFoldDB" id="A0A1X6ZU31"/>
<sequence length="157" mass="17004">MGIMALATTAALAAPLAWVRIAPADVARWHVDPMEVERVPQAPRRGGWLVRTGPANAAPSVFDTDPATLLSAFDEIARATPRTRALFESPAEGRVTYVTRSPVAGFPDYTSVKAVPEAGGAALMIWARQRFGVADMGVNRKRVEAWIAALEDRLPRR</sequence>
<dbReference type="InterPro" id="IPR010865">
    <property type="entry name" value="DUF1499"/>
</dbReference>
<dbReference type="EMBL" id="PYGB01000011">
    <property type="protein sequence ID" value="PSK82942.1"/>
    <property type="molecule type" value="Genomic_DNA"/>
</dbReference>